<feature type="transmembrane region" description="Helical" evidence="1">
    <location>
        <begin position="28"/>
        <end position="48"/>
    </location>
</feature>
<evidence type="ECO:0000256" key="1">
    <source>
        <dbReference type="SAM" id="Phobius"/>
    </source>
</evidence>
<dbReference type="GeneID" id="75917298"/>
<name>A0AAD5E1J8_UMBRA</name>
<comment type="caution">
    <text evidence="2">The sequence shown here is derived from an EMBL/GenBank/DDBJ whole genome shotgun (WGS) entry which is preliminary data.</text>
</comment>
<dbReference type="EMBL" id="MU620965">
    <property type="protein sequence ID" value="KAI8575953.1"/>
    <property type="molecule type" value="Genomic_DNA"/>
</dbReference>
<accession>A0AAD5E1J8</accession>
<keyword evidence="1" id="KW-0472">Membrane</keyword>
<sequence>MIRLVTHMAKNAHVYVEMGKNYANSSEAVFNAIYVTFAIRFGFLFAKWSEVTFAQPF</sequence>
<dbReference type="AlphaFoldDB" id="A0AAD5E1J8"/>
<protein>
    <submittedName>
        <fullName evidence="2">Uncharacterized protein</fullName>
    </submittedName>
</protein>
<reference evidence="2" key="2">
    <citation type="journal article" date="2022" name="Proc. Natl. Acad. Sci. U.S.A.">
        <title>Diploid-dominant life cycles characterize the early evolution of Fungi.</title>
        <authorList>
            <person name="Amses K.R."/>
            <person name="Simmons D.R."/>
            <person name="Longcore J.E."/>
            <person name="Mondo S.J."/>
            <person name="Seto K."/>
            <person name="Jeronimo G.H."/>
            <person name="Bonds A.E."/>
            <person name="Quandt C.A."/>
            <person name="Davis W.J."/>
            <person name="Chang Y."/>
            <person name="Federici B.A."/>
            <person name="Kuo A."/>
            <person name="LaButti K."/>
            <person name="Pangilinan J."/>
            <person name="Andreopoulos W."/>
            <person name="Tritt A."/>
            <person name="Riley R."/>
            <person name="Hundley H."/>
            <person name="Johnson J."/>
            <person name="Lipzen A."/>
            <person name="Barry K."/>
            <person name="Lang B.F."/>
            <person name="Cuomo C.A."/>
            <person name="Buchler N.E."/>
            <person name="Grigoriev I.V."/>
            <person name="Spatafora J.W."/>
            <person name="Stajich J.E."/>
            <person name="James T.Y."/>
        </authorList>
    </citation>
    <scope>NUCLEOTIDE SEQUENCE</scope>
    <source>
        <strain evidence="2">AG</strain>
    </source>
</reference>
<evidence type="ECO:0000313" key="3">
    <source>
        <dbReference type="Proteomes" id="UP001206595"/>
    </source>
</evidence>
<organism evidence="2 3">
    <name type="scientific">Umbelopsis ramanniana AG</name>
    <dbReference type="NCBI Taxonomy" id="1314678"/>
    <lineage>
        <taxon>Eukaryota</taxon>
        <taxon>Fungi</taxon>
        <taxon>Fungi incertae sedis</taxon>
        <taxon>Mucoromycota</taxon>
        <taxon>Mucoromycotina</taxon>
        <taxon>Umbelopsidomycetes</taxon>
        <taxon>Umbelopsidales</taxon>
        <taxon>Umbelopsidaceae</taxon>
        <taxon>Umbelopsis</taxon>
    </lineage>
</organism>
<evidence type="ECO:0000313" key="2">
    <source>
        <dbReference type="EMBL" id="KAI8575953.1"/>
    </source>
</evidence>
<keyword evidence="1" id="KW-1133">Transmembrane helix</keyword>
<reference evidence="2" key="1">
    <citation type="submission" date="2021-06" db="EMBL/GenBank/DDBJ databases">
        <authorList>
            <consortium name="DOE Joint Genome Institute"/>
            <person name="Mondo S.J."/>
            <person name="Amses K.R."/>
            <person name="Simmons D.R."/>
            <person name="Longcore J.E."/>
            <person name="Seto K."/>
            <person name="Alves G.H."/>
            <person name="Bonds A.E."/>
            <person name="Quandt C.A."/>
            <person name="Davis W.J."/>
            <person name="Chang Y."/>
            <person name="Letcher P.M."/>
            <person name="Powell M.J."/>
            <person name="Kuo A."/>
            <person name="Labutti K."/>
            <person name="Pangilinan J."/>
            <person name="Andreopoulos W."/>
            <person name="Tritt A."/>
            <person name="Riley R."/>
            <person name="Hundley H."/>
            <person name="Johnson J."/>
            <person name="Lipzen A."/>
            <person name="Barry K."/>
            <person name="Berbee M.L."/>
            <person name="Buchler N.E."/>
            <person name="Grigoriev I.V."/>
            <person name="Spatafora J.W."/>
            <person name="Stajich J.E."/>
            <person name="James T.Y."/>
        </authorList>
    </citation>
    <scope>NUCLEOTIDE SEQUENCE</scope>
    <source>
        <strain evidence="2">AG</strain>
    </source>
</reference>
<keyword evidence="3" id="KW-1185">Reference proteome</keyword>
<keyword evidence="1" id="KW-0812">Transmembrane</keyword>
<proteinExistence type="predicted"/>
<gene>
    <name evidence="2" type="ORF">K450DRAFT_259135</name>
</gene>
<dbReference type="Proteomes" id="UP001206595">
    <property type="component" value="Unassembled WGS sequence"/>
</dbReference>
<dbReference type="RefSeq" id="XP_051440957.1">
    <property type="nucleotide sequence ID" value="XM_051591955.1"/>
</dbReference>